<organism evidence="3 4">
    <name type="scientific">Stakelama marina</name>
    <dbReference type="NCBI Taxonomy" id="2826939"/>
    <lineage>
        <taxon>Bacteria</taxon>
        <taxon>Pseudomonadati</taxon>
        <taxon>Pseudomonadota</taxon>
        <taxon>Alphaproteobacteria</taxon>
        <taxon>Sphingomonadales</taxon>
        <taxon>Sphingomonadaceae</taxon>
        <taxon>Stakelama</taxon>
    </lineage>
</organism>
<name>A0A8T4IC58_9SPHN</name>
<feature type="transmembrane region" description="Helical" evidence="1">
    <location>
        <begin position="71"/>
        <end position="88"/>
    </location>
</feature>
<evidence type="ECO:0000256" key="1">
    <source>
        <dbReference type="SAM" id="Phobius"/>
    </source>
</evidence>
<keyword evidence="4" id="KW-1185">Reference proteome</keyword>
<feature type="transmembrane region" description="Helical" evidence="1">
    <location>
        <begin position="227"/>
        <end position="259"/>
    </location>
</feature>
<evidence type="ECO:0000259" key="2">
    <source>
        <dbReference type="Pfam" id="PF00487"/>
    </source>
</evidence>
<reference evidence="3" key="1">
    <citation type="submission" date="2021-04" db="EMBL/GenBank/DDBJ databases">
        <title>Ouciella asimina sp. nov., isolated from the surface seawater in the hydrothermal field of Okinawa Trough.</title>
        <authorList>
            <person name="Shuang W."/>
        </authorList>
    </citation>
    <scope>NUCLEOTIDE SEQUENCE</scope>
    <source>
        <strain evidence="3">LXI357</strain>
    </source>
</reference>
<evidence type="ECO:0000313" key="4">
    <source>
        <dbReference type="Proteomes" id="UP000676996"/>
    </source>
</evidence>
<dbReference type="GO" id="GO:0006629">
    <property type="term" value="P:lipid metabolic process"/>
    <property type="evidence" value="ECO:0007669"/>
    <property type="project" value="InterPro"/>
</dbReference>
<dbReference type="Pfam" id="PF00487">
    <property type="entry name" value="FA_desaturase"/>
    <property type="match status" value="1"/>
</dbReference>
<feature type="transmembrane region" description="Helical" evidence="1">
    <location>
        <begin position="45"/>
        <end position="64"/>
    </location>
</feature>
<protein>
    <submittedName>
        <fullName evidence="3">Fatty acid desaturase</fullName>
    </submittedName>
</protein>
<gene>
    <name evidence="3" type="ORF">J7S20_06520</name>
</gene>
<dbReference type="InterPro" id="IPR005804">
    <property type="entry name" value="FA_desaturase_dom"/>
</dbReference>
<sequence>MRFDRLTAHAAAPRPAGVGGNDWEDREMLRQAALLTRDLHRPRPAIYWTDCFGSAAIGYAAMVGTMLSKSWLVGVPLALLSVLALYRAALFIHEITHLDHARLPGFRVAWNLLVGMPLLLPSFLYEGIHAVHHSRVHYGTAGDPEYLPLARMRPWTLPLFLLAALFMPLLLFARFGVLGPISWFVPPLRRLLVARLSALEVNPAYVRPTPSGRFAQRWRWQEAGTSIVAVAILSALALGILPLDFFAIYCAIVAGVALLNQTRTLVAHLWENEGEQLSITRQYLDSTNVAPAFPGALWAPVGLRFHALHHLLPRLPYHGLAEAHRRISAALPAGSAYGGANYPSLRILLRRLIAGTMSAR</sequence>
<keyword evidence="1" id="KW-0812">Transmembrane</keyword>
<evidence type="ECO:0000313" key="3">
    <source>
        <dbReference type="EMBL" id="MBR0552150.1"/>
    </source>
</evidence>
<feature type="transmembrane region" description="Helical" evidence="1">
    <location>
        <begin position="159"/>
        <end position="185"/>
    </location>
</feature>
<feature type="transmembrane region" description="Helical" evidence="1">
    <location>
        <begin position="108"/>
        <end position="125"/>
    </location>
</feature>
<keyword evidence="1" id="KW-0472">Membrane</keyword>
<proteinExistence type="predicted"/>
<dbReference type="AlphaFoldDB" id="A0A8T4IC58"/>
<comment type="caution">
    <text evidence="3">The sequence shown here is derived from an EMBL/GenBank/DDBJ whole genome shotgun (WGS) entry which is preliminary data.</text>
</comment>
<accession>A0A8T4IC58</accession>
<feature type="domain" description="Fatty acid desaturase" evidence="2">
    <location>
        <begin position="70"/>
        <end position="334"/>
    </location>
</feature>
<dbReference type="Proteomes" id="UP000676996">
    <property type="component" value="Unassembled WGS sequence"/>
</dbReference>
<dbReference type="RefSeq" id="WP_284053446.1">
    <property type="nucleotide sequence ID" value="NZ_JAGRQC010000002.1"/>
</dbReference>
<keyword evidence="1" id="KW-1133">Transmembrane helix</keyword>
<dbReference type="EMBL" id="JAGRQC010000002">
    <property type="protein sequence ID" value="MBR0552150.1"/>
    <property type="molecule type" value="Genomic_DNA"/>
</dbReference>